<proteinExistence type="predicted"/>
<evidence type="ECO:0000313" key="1">
    <source>
        <dbReference type="Proteomes" id="UP000694846"/>
    </source>
</evidence>
<keyword evidence="1" id="KW-1185">Reference proteome</keyword>
<sequence length="160" mass="18972">MVVQTHVHTRSSGLCEPQSSVRFCILRRHNVRHRNCLRRDNYCLFDRKEKRKQRIWMKEWLKKRVEFGHDRLVSELKLSSIVYYKNYLRMDADTFGELLEMATPLIEKNTTVMRTPISAEQRLLATLRYLVSGNSFEELKFQTAIAAQTLGRIILKLVSR</sequence>
<evidence type="ECO:0000313" key="2">
    <source>
        <dbReference type="RefSeq" id="XP_025406357.1"/>
    </source>
</evidence>
<dbReference type="GeneID" id="112680479"/>
<dbReference type="Proteomes" id="UP000694846">
    <property type="component" value="Unplaced"/>
</dbReference>
<organism evidence="1 2">
    <name type="scientific">Sipha flava</name>
    <name type="common">yellow sugarcane aphid</name>
    <dbReference type="NCBI Taxonomy" id="143950"/>
    <lineage>
        <taxon>Eukaryota</taxon>
        <taxon>Metazoa</taxon>
        <taxon>Ecdysozoa</taxon>
        <taxon>Arthropoda</taxon>
        <taxon>Hexapoda</taxon>
        <taxon>Insecta</taxon>
        <taxon>Pterygota</taxon>
        <taxon>Neoptera</taxon>
        <taxon>Paraneoptera</taxon>
        <taxon>Hemiptera</taxon>
        <taxon>Sternorrhyncha</taxon>
        <taxon>Aphidomorpha</taxon>
        <taxon>Aphidoidea</taxon>
        <taxon>Aphididae</taxon>
        <taxon>Sipha</taxon>
    </lineage>
</organism>
<gene>
    <name evidence="2" type="primary">LOC112680479</name>
</gene>
<dbReference type="AlphaFoldDB" id="A0A8B8F7P3"/>
<protein>
    <submittedName>
        <fullName evidence="2">Uncharacterized protein LOC112680479</fullName>
    </submittedName>
</protein>
<dbReference type="RefSeq" id="XP_025406357.1">
    <property type="nucleotide sequence ID" value="XM_025550572.1"/>
</dbReference>
<dbReference type="OrthoDB" id="6625330at2759"/>
<accession>A0A8B8F7P3</accession>
<reference evidence="2" key="1">
    <citation type="submission" date="2025-08" db="UniProtKB">
        <authorList>
            <consortium name="RefSeq"/>
        </authorList>
    </citation>
    <scope>IDENTIFICATION</scope>
    <source>
        <tissue evidence="2">Whole body</tissue>
    </source>
</reference>
<name>A0A8B8F7P3_9HEMI</name>